<dbReference type="EMBL" id="CP047121">
    <property type="protein sequence ID" value="QHB51680.1"/>
    <property type="molecule type" value="Genomic_DNA"/>
</dbReference>
<proteinExistence type="predicted"/>
<accession>A0A6P1E6C0</accession>
<gene>
    <name evidence="1" type="ORF">GQR93_05330</name>
</gene>
<dbReference type="SMR" id="A0A6P1E6C0"/>
<protein>
    <submittedName>
        <fullName evidence="1">Uncharacterized protein</fullName>
    </submittedName>
</protein>
<evidence type="ECO:0000313" key="2">
    <source>
        <dbReference type="Proteomes" id="UP000465035"/>
    </source>
</evidence>
<dbReference type="GeneID" id="69057774"/>
<reference evidence="1 2" key="1">
    <citation type="submission" date="2019-12" db="EMBL/GenBank/DDBJ databases">
        <title>Lactobacillus hilgardii FLUB.</title>
        <authorList>
            <person name="Gustaw K."/>
        </authorList>
    </citation>
    <scope>NUCLEOTIDE SEQUENCE [LARGE SCALE GENOMIC DNA]</scope>
    <source>
        <strain evidence="1 2">FLUB</strain>
    </source>
</reference>
<organism evidence="1 2">
    <name type="scientific">Lentilactobacillus hilgardii</name>
    <name type="common">Lactobacillus hilgardii</name>
    <dbReference type="NCBI Taxonomy" id="1588"/>
    <lineage>
        <taxon>Bacteria</taxon>
        <taxon>Bacillati</taxon>
        <taxon>Bacillota</taxon>
        <taxon>Bacilli</taxon>
        <taxon>Lactobacillales</taxon>
        <taxon>Lactobacillaceae</taxon>
        <taxon>Lentilactobacillus</taxon>
    </lineage>
</organism>
<name>A0A6P1E6C0_LENHI</name>
<sequence length="168" mass="19535">MKRHILTDVGLLFLIPLGIIGFSLSSDNQSESRQAAQAQNNTVKTTTDTEYGSGSVLSANQIQSLDFRPSRVYRVRYTKVNFKTVLDDDYREEKLYRYVPGAKKNNRTYKWSRIKARIGKKVYVDMKAKAYYRDDDGERESEDFYRIRTAKSASSQKYWVNEDAIEDD</sequence>
<dbReference type="Proteomes" id="UP000465035">
    <property type="component" value="Chromosome"/>
</dbReference>
<dbReference type="RefSeq" id="WP_003553071.1">
    <property type="nucleotide sequence ID" value="NZ_CABKOL010000106.1"/>
</dbReference>
<dbReference type="AlphaFoldDB" id="A0A6P1E6C0"/>
<evidence type="ECO:0000313" key="1">
    <source>
        <dbReference type="EMBL" id="QHB51680.1"/>
    </source>
</evidence>